<dbReference type="InterPro" id="IPR036986">
    <property type="entry name" value="S4_RNA-bd_sf"/>
</dbReference>
<dbReference type="Proteomes" id="UP000184604">
    <property type="component" value="Chromosome"/>
</dbReference>
<evidence type="ECO:0000256" key="1">
    <source>
        <dbReference type="PROSITE-ProRule" id="PRU00182"/>
    </source>
</evidence>
<dbReference type="Gene3D" id="3.10.290.10">
    <property type="entry name" value="RNA-binding S4 domain"/>
    <property type="match status" value="1"/>
</dbReference>
<dbReference type="InterPro" id="IPR012677">
    <property type="entry name" value="Nucleotide-bd_a/b_plait_sf"/>
</dbReference>
<dbReference type="AlphaFoldDB" id="A0A1L5F6W2"/>
<dbReference type="CDD" id="cd00165">
    <property type="entry name" value="S4"/>
    <property type="match status" value="1"/>
</dbReference>
<protein>
    <submittedName>
        <fullName evidence="3">RNA-binding protein</fullName>
    </submittedName>
</protein>
<dbReference type="OrthoDB" id="9812787at2"/>
<gene>
    <name evidence="3" type="ORF">BS101_07405</name>
</gene>
<organism evidence="3 4">
    <name type="scientific">Clostridium kluyveri</name>
    <dbReference type="NCBI Taxonomy" id="1534"/>
    <lineage>
        <taxon>Bacteria</taxon>
        <taxon>Bacillati</taxon>
        <taxon>Bacillota</taxon>
        <taxon>Clostridia</taxon>
        <taxon>Eubacteriales</taxon>
        <taxon>Clostridiaceae</taxon>
        <taxon>Clostridium</taxon>
    </lineage>
</organism>
<name>A0A1L5F6W2_CLOKL</name>
<dbReference type="SMART" id="SM00363">
    <property type="entry name" value="S4"/>
    <property type="match status" value="1"/>
</dbReference>
<dbReference type="Gene3D" id="3.30.70.330">
    <property type="match status" value="1"/>
</dbReference>
<evidence type="ECO:0000313" key="3">
    <source>
        <dbReference type="EMBL" id="APM38580.1"/>
    </source>
</evidence>
<keyword evidence="1" id="KW-0694">RNA-binding</keyword>
<evidence type="ECO:0000313" key="4">
    <source>
        <dbReference type="Proteomes" id="UP000184604"/>
    </source>
</evidence>
<sequence length="258" mass="29859">MDKNTFLSKFHFHNESEILSIYDKIILANKIHKNIFTSEFYPPNLWKTLEDFKEQVGINVYSYGIFENAERKILVFSQSEVLDYPVRLMKIKCSSKFVRLQHKDYLGALMALGIKRGKFGDLIVKENNECYAAVYEDISDYVYMNLSSIGKCECNITFLDTNITEIPDYDFKTFDINTSSLRIDCLLSSMCRISRSKSEELMKQGKVLLDYLPVTKKDKIINDSGCVITVRGYGKFKVVKKLGYTKRGGCKLHIKKFN</sequence>
<proteinExistence type="predicted"/>
<dbReference type="PROSITE" id="PS50889">
    <property type="entry name" value="S4"/>
    <property type="match status" value="1"/>
</dbReference>
<evidence type="ECO:0000259" key="2">
    <source>
        <dbReference type="SMART" id="SM00363"/>
    </source>
</evidence>
<dbReference type="Pfam" id="PF17774">
    <property type="entry name" value="YlmH_RBD"/>
    <property type="match status" value="1"/>
</dbReference>
<feature type="domain" description="RNA-binding S4" evidence="2">
    <location>
        <begin position="181"/>
        <end position="244"/>
    </location>
</feature>
<dbReference type="RefSeq" id="WP_073538248.1">
    <property type="nucleotide sequence ID" value="NZ_CP018335.1"/>
</dbReference>
<reference evidence="3 4" key="1">
    <citation type="submission" date="2016-12" db="EMBL/GenBank/DDBJ databases">
        <title>Complete genome sequence of Clostridium kluyveri JZZ isolated from the pit mud of a Chinese flavor liquor-making factory.</title>
        <authorList>
            <person name="Wang Y."/>
        </authorList>
    </citation>
    <scope>NUCLEOTIDE SEQUENCE [LARGE SCALE GENOMIC DNA]</scope>
    <source>
        <strain evidence="3 4">JZZ</strain>
    </source>
</reference>
<dbReference type="InterPro" id="IPR040591">
    <property type="entry name" value="RqcP2_RBD"/>
</dbReference>
<accession>A0A1L5F6W2</accession>
<dbReference type="GO" id="GO:0003723">
    <property type="term" value="F:RNA binding"/>
    <property type="evidence" value="ECO:0007669"/>
    <property type="project" value="UniProtKB-KW"/>
</dbReference>
<dbReference type="EMBL" id="CP018335">
    <property type="protein sequence ID" value="APM38580.1"/>
    <property type="molecule type" value="Genomic_DNA"/>
</dbReference>
<dbReference type="InterPro" id="IPR002942">
    <property type="entry name" value="S4_RNA-bd"/>
</dbReference>
<dbReference type="SUPFAM" id="SSF55174">
    <property type="entry name" value="Alpha-L RNA-binding motif"/>
    <property type="match status" value="1"/>
</dbReference>